<dbReference type="SMART" id="SM00387">
    <property type="entry name" value="HATPase_c"/>
    <property type="match status" value="1"/>
</dbReference>
<dbReference type="SMART" id="SM00448">
    <property type="entry name" value="REC"/>
    <property type="match status" value="1"/>
</dbReference>
<dbReference type="InterPro" id="IPR005467">
    <property type="entry name" value="His_kinase_dom"/>
</dbReference>
<dbReference type="STRING" id="1379270.GEMMAAP_03240"/>
<feature type="transmembrane region" description="Helical" evidence="5">
    <location>
        <begin position="68"/>
        <end position="88"/>
    </location>
</feature>
<dbReference type="EMBL" id="CP011454">
    <property type="protein sequence ID" value="AMW04121.1"/>
    <property type="molecule type" value="Genomic_DNA"/>
</dbReference>
<dbReference type="CDD" id="cd00082">
    <property type="entry name" value="HisKA"/>
    <property type="match status" value="1"/>
</dbReference>
<evidence type="ECO:0000256" key="1">
    <source>
        <dbReference type="ARBA" id="ARBA00000085"/>
    </source>
</evidence>
<keyword evidence="3 4" id="KW-0597">Phosphoprotein</keyword>
<evidence type="ECO:0000256" key="4">
    <source>
        <dbReference type="PROSITE-ProRule" id="PRU00169"/>
    </source>
</evidence>
<proteinExistence type="predicted"/>
<dbReference type="SUPFAM" id="SSF52172">
    <property type="entry name" value="CheY-like"/>
    <property type="match status" value="1"/>
</dbReference>
<dbReference type="PANTHER" id="PTHR43547">
    <property type="entry name" value="TWO-COMPONENT HISTIDINE KINASE"/>
    <property type="match status" value="1"/>
</dbReference>
<gene>
    <name evidence="8" type="ORF">GEMMAAP_03240</name>
</gene>
<reference evidence="8 9" key="2">
    <citation type="journal article" date="2016" name="Environ. Microbiol. Rep.">
        <title>Metagenomic evidence for the presence of phototrophic Gemmatimonadetes bacteria in diverse environments.</title>
        <authorList>
            <person name="Zeng Y."/>
            <person name="Baumbach J."/>
            <person name="Barbosa E.G."/>
            <person name="Azevedo V."/>
            <person name="Zhang C."/>
            <person name="Koblizek M."/>
        </authorList>
    </citation>
    <scope>NUCLEOTIDE SEQUENCE [LARGE SCALE GENOMIC DNA]</scope>
    <source>
        <strain evidence="8 9">AP64</strain>
    </source>
</reference>
<keyword evidence="5" id="KW-0472">Membrane</keyword>
<keyword evidence="5" id="KW-1133">Transmembrane helix</keyword>
<dbReference type="eggNOG" id="COG0784">
    <property type="taxonomic scope" value="Bacteria"/>
</dbReference>
<name>A0A143BHN8_9BACT</name>
<dbReference type="eggNOG" id="COG4191">
    <property type="taxonomic scope" value="Bacteria"/>
</dbReference>
<dbReference type="InterPro" id="IPR003661">
    <property type="entry name" value="HisK_dim/P_dom"/>
</dbReference>
<dbReference type="SMART" id="SM00388">
    <property type="entry name" value="HisKA"/>
    <property type="match status" value="1"/>
</dbReference>
<dbReference type="Proteomes" id="UP000076404">
    <property type="component" value="Chromosome"/>
</dbReference>
<evidence type="ECO:0000259" key="6">
    <source>
        <dbReference type="PROSITE" id="PS50109"/>
    </source>
</evidence>
<dbReference type="AlphaFoldDB" id="A0A143BHN8"/>
<dbReference type="InterPro" id="IPR004358">
    <property type="entry name" value="Sig_transdc_His_kin-like_C"/>
</dbReference>
<dbReference type="SUPFAM" id="SSF47384">
    <property type="entry name" value="Homodimeric domain of signal transducing histidine kinase"/>
    <property type="match status" value="1"/>
</dbReference>
<dbReference type="KEGG" id="gph:GEMMAAP_03240"/>
<dbReference type="Pfam" id="PF00072">
    <property type="entry name" value="Response_reg"/>
    <property type="match status" value="1"/>
</dbReference>
<evidence type="ECO:0000256" key="5">
    <source>
        <dbReference type="SAM" id="Phobius"/>
    </source>
</evidence>
<keyword evidence="9" id="KW-1185">Reference proteome</keyword>
<feature type="transmembrane region" description="Helical" evidence="5">
    <location>
        <begin position="6"/>
        <end position="24"/>
    </location>
</feature>
<dbReference type="Pfam" id="PF00512">
    <property type="entry name" value="HisKA"/>
    <property type="match status" value="1"/>
</dbReference>
<dbReference type="InterPro" id="IPR011006">
    <property type="entry name" value="CheY-like_superfamily"/>
</dbReference>
<dbReference type="InterPro" id="IPR003594">
    <property type="entry name" value="HATPase_dom"/>
</dbReference>
<feature type="transmembrane region" description="Helical" evidence="5">
    <location>
        <begin position="100"/>
        <end position="122"/>
    </location>
</feature>
<dbReference type="PRINTS" id="PR00344">
    <property type="entry name" value="BCTRLSENSOR"/>
</dbReference>
<feature type="domain" description="Response regulatory" evidence="7">
    <location>
        <begin position="514"/>
        <end position="630"/>
    </location>
</feature>
<feature type="transmembrane region" description="Helical" evidence="5">
    <location>
        <begin position="36"/>
        <end position="56"/>
    </location>
</feature>
<feature type="domain" description="Histidine kinase" evidence="6">
    <location>
        <begin position="273"/>
        <end position="488"/>
    </location>
</feature>
<sequence>MNVMFIIAVVSLTLQFSTTALLSILGRAPRWRRVRWFGAVTLTAGLYSTVDAFAALRAAESVNTSWSLQFNLVFATLHGAAWLVFTYMGPNGRWDSLPPWVRRITIGGTLVALIASISGEVASAETSMLVVPAFDVNFQRSTLSLLGNMLALVPFGFLALSMYRTWQLRMLGEPGTTAVFIGFTLYLLAGIEEFLVAAGVVQFIFLGDLGYVCVVVPVTLQLFRRFRDDADQLDLLTDHLADEIRRRTDERDRAREQMLEQQRLAALGRLAAGVGHEINNPLQYLQFTLEELRECARGMENADALTMIEQSFEGVDRIKQVVEDLRTYVRPSDIELGPLDLREVVRAALRVGAPQWRQGITITTELEPVPLVLGHEGRLVQVVLNPLVNGMQSMLHANDPKATSMQVRTGTTSRGWAQITITDQGPGFDGDVVSRLGEPYVTTKSLQGGTGLGLFVSRGIVEAHGGTMHFANAPSGGAVVCIELPPLDDERVLPLSTSTAVTAEPPQATTVSLRVLMVEDDEQALRALLRGLEAEQLQATGFTHGADALAWLDQHEVDVVVTDLMMPGMSGWEFAAALAQRHPLLRERLVVLTGGASTSEAQAFVEDATLLVLEKPIGRAELATALRHRARS</sequence>
<evidence type="ECO:0000259" key="7">
    <source>
        <dbReference type="PROSITE" id="PS50110"/>
    </source>
</evidence>
<keyword evidence="5" id="KW-0812">Transmembrane</keyword>
<dbReference type="PANTHER" id="PTHR43547:SF2">
    <property type="entry name" value="HYBRID SIGNAL TRANSDUCTION HISTIDINE KINASE C"/>
    <property type="match status" value="1"/>
</dbReference>
<feature type="transmembrane region" description="Helical" evidence="5">
    <location>
        <begin position="142"/>
        <end position="163"/>
    </location>
</feature>
<dbReference type="Gene3D" id="3.40.50.2300">
    <property type="match status" value="1"/>
</dbReference>
<dbReference type="SUPFAM" id="SSF55874">
    <property type="entry name" value="ATPase domain of HSP90 chaperone/DNA topoisomerase II/histidine kinase"/>
    <property type="match status" value="1"/>
</dbReference>
<dbReference type="GO" id="GO:0000155">
    <property type="term" value="F:phosphorelay sensor kinase activity"/>
    <property type="evidence" value="ECO:0007669"/>
    <property type="project" value="InterPro"/>
</dbReference>
<dbReference type="Pfam" id="PF02518">
    <property type="entry name" value="HATPase_c"/>
    <property type="match status" value="1"/>
</dbReference>
<evidence type="ECO:0000313" key="8">
    <source>
        <dbReference type="EMBL" id="AMW04121.1"/>
    </source>
</evidence>
<dbReference type="InterPro" id="IPR036890">
    <property type="entry name" value="HATPase_C_sf"/>
</dbReference>
<evidence type="ECO:0000313" key="9">
    <source>
        <dbReference type="Proteomes" id="UP000076404"/>
    </source>
</evidence>
<dbReference type="Gene3D" id="3.30.565.10">
    <property type="entry name" value="Histidine kinase-like ATPase, C-terminal domain"/>
    <property type="match status" value="1"/>
</dbReference>
<dbReference type="InterPro" id="IPR036097">
    <property type="entry name" value="HisK_dim/P_sf"/>
</dbReference>
<comment type="catalytic activity">
    <reaction evidence="1">
        <text>ATP + protein L-histidine = ADP + protein N-phospho-L-histidine.</text>
        <dbReference type="EC" id="2.7.13.3"/>
    </reaction>
</comment>
<evidence type="ECO:0000256" key="3">
    <source>
        <dbReference type="ARBA" id="ARBA00022553"/>
    </source>
</evidence>
<dbReference type="Gene3D" id="1.10.287.130">
    <property type="match status" value="1"/>
</dbReference>
<feature type="modified residue" description="4-aspartylphosphate" evidence="4">
    <location>
        <position position="563"/>
    </location>
</feature>
<evidence type="ECO:0000256" key="2">
    <source>
        <dbReference type="ARBA" id="ARBA00012438"/>
    </source>
</evidence>
<protein>
    <recommendedName>
        <fullName evidence="2">histidine kinase</fullName>
        <ecNumber evidence="2">2.7.13.3</ecNumber>
    </recommendedName>
</protein>
<dbReference type="PROSITE" id="PS50109">
    <property type="entry name" value="HIS_KIN"/>
    <property type="match status" value="1"/>
</dbReference>
<dbReference type="EC" id="2.7.13.3" evidence="2"/>
<reference evidence="8 9" key="1">
    <citation type="journal article" date="2014" name="Proc. Natl. Acad. Sci. U.S.A.">
        <title>Functional type 2 photosynthetic reaction centers found in the rare bacterial phylum Gemmatimonadetes.</title>
        <authorList>
            <person name="Zeng Y."/>
            <person name="Feng F."/>
            <person name="Medova H."/>
            <person name="Dean J."/>
            <person name="Koblizek M."/>
        </authorList>
    </citation>
    <scope>NUCLEOTIDE SEQUENCE [LARGE SCALE GENOMIC DNA]</scope>
    <source>
        <strain evidence="8 9">AP64</strain>
    </source>
</reference>
<dbReference type="InterPro" id="IPR001789">
    <property type="entry name" value="Sig_transdc_resp-reg_receiver"/>
</dbReference>
<accession>A0A143BHN8</accession>
<organism evidence="8 9">
    <name type="scientific">Gemmatimonas phototrophica</name>
    <dbReference type="NCBI Taxonomy" id="1379270"/>
    <lineage>
        <taxon>Bacteria</taxon>
        <taxon>Pseudomonadati</taxon>
        <taxon>Gemmatimonadota</taxon>
        <taxon>Gemmatimonadia</taxon>
        <taxon>Gemmatimonadales</taxon>
        <taxon>Gemmatimonadaceae</taxon>
        <taxon>Gemmatimonas</taxon>
    </lineage>
</organism>
<dbReference type="PROSITE" id="PS50110">
    <property type="entry name" value="RESPONSE_REGULATORY"/>
    <property type="match status" value="1"/>
</dbReference>